<feature type="coiled-coil region" evidence="1">
    <location>
        <begin position="1"/>
        <end position="70"/>
    </location>
</feature>
<dbReference type="EMBL" id="JABANM010038334">
    <property type="protein sequence ID" value="KAF4676935.1"/>
    <property type="molecule type" value="Genomic_DNA"/>
</dbReference>
<organism evidence="3 6">
    <name type="scientific">Perkinsus olseni</name>
    <name type="common">Perkinsus atlanticus</name>
    <dbReference type="NCBI Taxonomy" id="32597"/>
    <lineage>
        <taxon>Eukaryota</taxon>
        <taxon>Sar</taxon>
        <taxon>Alveolata</taxon>
        <taxon>Perkinsozoa</taxon>
        <taxon>Perkinsea</taxon>
        <taxon>Perkinsida</taxon>
        <taxon>Perkinsidae</taxon>
        <taxon>Perkinsus</taxon>
    </lineage>
</organism>
<keyword evidence="1" id="KW-0175">Coiled coil</keyword>
<gene>
    <name evidence="3" type="ORF">FOZ62_019812</name>
    <name evidence="4" type="ORF">FOZ63_016682</name>
</gene>
<reference evidence="5 6" key="1">
    <citation type="submission" date="2020-04" db="EMBL/GenBank/DDBJ databases">
        <title>Perkinsus olseni comparative genomics.</title>
        <authorList>
            <person name="Bogema D.R."/>
        </authorList>
    </citation>
    <scope>NUCLEOTIDE SEQUENCE [LARGE SCALE GENOMIC DNA]</scope>
    <source>
        <strain evidence="3">ATCC PRA-205</strain>
        <strain evidence="4 5">ATCC PRA-207</strain>
    </source>
</reference>
<keyword evidence="5" id="KW-1185">Reference proteome</keyword>
<name>A0A7J6MZA9_PEROL</name>
<accession>A0A7J6MZA9</accession>
<dbReference type="AlphaFoldDB" id="A0A7J6MZA9"/>
<dbReference type="Proteomes" id="UP000574390">
    <property type="component" value="Unassembled WGS sequence"/>
</dbReference>
<feature type="non-terminal residue" evidence="3">
    <location>
        <position position="149"/>
    </location>
</feature>
<evidence type="ECO:0000313" key="4">
    <source>
        <dbReference type="EMBL" id="KAF4725858.1"/>
    </source>
</evidence>
<evidence type="ECO:0000256" key="2">
    <source>
        <dbReference type="SAM" id="MobiDB-lite"/>
    </source>
</evidence>
<feature type="compositionally biased region" description="Polar residues" evidence="2">
    <location>
        <begin position="140"/>
        <end position="149"/>
    </location>
</feature>
<dbReference type="Proteomes" id="UP000553632">
    <property type="component" value="Unassembled WGS sequence"/>
</dbReference>
<evidence type="ECO:0000313" key="6">
    <source>
        <dbReference type="Proteomes" id="UP000574390"/>
    </source>
</evidence>
<comment type="caution">
    <text evidence="3">The sequence shown here is derived from an EMBL/GenBank/DDBJ whole genome shotgun (WGS) entry which is preliminary data.</text>
</comment>
<feature type="region of interest" description="Disordered" evidence="2">
    <location>
        <begin position="119"/>
        <end position="149"/>
    </location>
</feature>
<sequence length="149" mass="16944">AQQYSTEVSELRSQTAKLRSELKFAQQQCGQESAKAKMYTSLLEDAELEKERYRLKMLEAEEALRRLRRDATGNHRRLGETPPVSVGHVTRSDGSPCKSVSQYHCAEVELEVAVEAYPKKSPTKKPIRAWSSDEDEESAFQANRASLRR</sequence>
<evidence type="ECO:0000256" key="1">
    <source>
        <dbReference type="SAM" id="Coils"/>
    </source>
</evidence>
<feature type="region of interest" description="Disordered" evidence="2">
    <location>
        <begin position="72"/>
        <end position="98"/>
    </location>
</feature>
<proteinExistence type="predicted"/>
<evidence type="ECO:0000313" key="5">
    <source>
        <dbReference type="Proteomes" id="UP000553632"/>
    </source>
</evidence>
<evidence type="ECO:0000313" key="3">
    <source>
        <dbReference type="EMBL" id="KAF4676935.1"/>
    </source>
</evidence>
<protein>
    <submittedName>
        <fullName evidence="3">Uncharacterized protein</fullName>
    </submittedName>
</protein>
<dbReference type="EMBL" id="JABANO010022010">
    <property type="protein sequence ID" value="KAF4725858.1"/>
    <property type="molecule type" value="Genomic_DNA"/>
</dbReference>